<dbReference type="SUPFAM" id="SSF48256">
    <property type="entry name" value="Citrate synthase"/>
    <property type="match status" value="1"/>
</dbReference>
<evidence type="ECO:0000313" key="11">
    <source>
        <dbReference type="EMBL" id="TQF11826.1"/>
    </source>
</evidence>
<dbReference type="NCBIfam" id="TIGR01798">
    <property type="entry name" value="cit_synth_I"/>
    <property type="match status" value="1"/>
</dbReference>
<proteinExistence type="inferred from homology"/>
<dbReference type="FunFam" id="1.10.230.10:FF:000002">
    <property type="entry name" value="Citrate synthase"/>
    <property type="match status" value="1"/>
</dbReference>
<dbReference type="InterPro" id="IPR019810">
    <property type="entry name" value="Citrate_synthase_AS"/>
</dbReference>
<evidence type="ECO:0000256" key="10">
    <source>
        <dbReference type="RuleBase" id="RU003406"/>
    </source>
</evidence>
<dbReference type="InterPro" id="IPR036969">
    <property type="entry name" value="Citrate_synthase_sf"/>
</dbReference>
<dbReference type="Gene3D" id="1.10.580.10">
    <property type="entry name" value="Citrate Synthase, domain 1"/>
    <property type="match status" value="1"/>
</dbReference>
<evidence type="ECO:0000256" key="5">
    <source>
        <dbReference type="ARBA" id="ARBA00049288"/>
    </source>
</evidence>
<sequence length="433" mass="48885">MPKDTLTITDNRTGKTYEVPVENGCIRTNALRQIKVGDDDFGLMGYDPAFLNTANCKSAITFIDGDKGILEYRGYPIEQLAEKSSYLEVAYLLLNGELPTPKELEQFVHLVTHHTFVHENVKSFMDGFRYDAHPMSMLGSTVAALSSFYPDAKNTKDELSRRIQITRLIAKMPTLAAFSYRHTMGLPYIYPDNDLSYVANFLAMVKRIGTTTYKVHPVLERALDVLFILHADHEQNCSTTSVRTVGSSEVDPYSAVTAGIGALYGPLHGGANEAVLRMLREIGHVSKVPDFIKSVKSGEGEKKLMGFGHRVYKSYDPRAKVIKRVADEVFEVTGKNPLLELAVELERIALQDEYFVKRKLYPNVDFYSGLIYEAMGFQAEMFPVLFAIPRTVGWCAQWEEMVLDSEQKIARPRQIYTGQKRRDYVAMDKRAAK</sequence>
<dbReference type="GO" id="GO:0006099">
    <property type="term" value="P:tricarboxylic acid cycle"/>
    <property type="evidence" value="ECO:0007669"/>
    <property type="project" value="UniProtKB-UniRule"/>
</dbReference>
<dbReference type="FunFam" id="1.10.580.10:FF:000005">
    <property type="entry name" value="Citrate synthase"/>
    <property type="match status" value="1"/>
</dbReference>
<comment type="similarity">
    <text evidence="2 7 10">Belongs to the citrate synthase family.</text>
</comment>
<feature type="active site" evidence="8">
    <location>
        <position position="309"/>
    </location>
</feature>
<evidence type="ECO:0000256" key="1">
    <source>
        <dbReference type="ARBA" id="ARBA00004751"/>
    </source>
</evidence>
<dbReference type="InterPro" id="IPR016142">
    <property type="entry name" value="Citrate_synth-like_lrg_a-sub"/>
</dbReference>
<evidence type="ECO:0000256" key="4">
    <source>
        <dbReference type="ARBA" id="ARBA00022679"/>
    </source>
</evidence>
<feature type="active site" evidence="8">
    <location>
        <position position="365"/>
    </location>
</feature>
<dbReference type="Pfam" id="PF00285">
    <property type="entry name" value="Citrate_synt"/>
    <property type="match status" value="1"/>
</dbReference>
<comment type="caution">
    <text evidence="11">The sequence shown here is derived from an EMBL/GenBank/DDBJ whole genome shotgun (WGS) entry which is preliminary data.</text>
</comment>
<dbReference type="PANTHER" id="PTHR42871">
    <property type="entry name" value="CITRATE SYNTHASE"/>
    <property type="match status" value="1"/>
</dbReference>
<evidence type="ECO:0000256" key="6">
    <source>
        <dbReference type="NCBIfam" id="TIGR01798"/>
    </source>
</evidence>
<keyword evidence="11" id="KW-0012">Acyltransferase</keyword>
<comment type="pathway">
    <text evidence="1 9">Carbohydrate metabolism; tricarboxylic acid cycle; isocitrate from oxaloacetate: step 1/2.</text>
</comment>
<dbReference type="PANTHER" id="PTHR42871:SF1">
    <property type="entry name" value="CITRATE SYNTHASE"/>
    <property type="match status" value="1"/>
</dbReference>
<gene>
    <name evidence="11" type="ORF">FJV41_32225</name>
</gene>
<dbReference type="InterPro" id="IPR002020">
    <property type="entry name" value="Citrate_synthase"/>
</dbReference>
<dbReference type="PROSITE" id="PS00480">
    <property type="entry name" value="CITRATE_SYNTHASE"/>
    <property type="match status" value="1"/>
</dbReference>
<dbReference type="RefSeq" id="WP_141646430.1">
    <property type="nucleotide sequence ID" value="NZ_VIFM01000168.1"/>
</dbReference>
<evidence type="ECO:0000256" key="2">
    <source>
        <dbReference type="ARBA" id="ARBA00010566"/>
    </source>
</evidence>
<dbReference type="InterPro" id="IPR016143">
    <property type="entry name" value="Citrate_synth-like_sm_a-sub"/>
</dbReference>
<evidence type="ECO:0000256" key="9">
    <source>
        <dbReference type="RuleBase" id="RU003370"/>
    </source>
</evidence>
<dbReference type="PRINTS" id="PR00143">
    <property type="entry name" value="CITRTSNTHASE"/>
</dbReference>
<dbReference type="GO" id="GO:0036440">
    <property type="term" value="F:citrate synthase activity"/>
    <property type="evidence" value="ECO:0007669"/>
    <property type="project" value="UniProtKB-EC"/>
</dbReference>
<evidence type="ECO:0000256" key="7">
    <source>
        <dbReference type="PIRNR" id="PIRNR001369"/>
    </source>
</evidence>
<dbReference type="Proteomes" id="UP000315369">
    <property type="component" value="Unassembled WGS sequence"/>
</dbReference>
<dbReference type="InterPro" id="IPR010953">
    <property type="entry name" value="Citrate_synthase_typ-I"/>
</dbReference>
<organism evidence="11 12">
    <name type="scientific">Myxococcus llanfairpwllgwyngyllgogerychwyrndrobwllllantysiliogogogochensis</name>
    <dbReference type="NCBI Taxonomy" id="2590453"/>
    <lineage>
        <taxon>Bacteria</taxon>
        <taxon>Pseudomonadati</taxon>
        <taxon>Myxococcota</taxon>
        <taxon>Myxococcia</taxon>
        <taxon>Myxococcales</taxon>
        <taxon>Cystobacterineae</taxon>
        <taxon>Myxococcaceae</taxon>
        <taxon>Myxococcus</taxon>
    </lineage>
</organism>
<evidence type="ECO:0000256" key="3">
    <source>
        <dbReference type="ARBA" id="ARBA00022532"/>
    </source>
</evidence>
<dbReference type="UniPathway" id="UPA00223">
    <property type="reaction ID" value="UER00717"/>
</dbReference>
<dbReference type="NCBIfam" id="NF004126">
    <property type="entry name" value="PRK05614.1"/>
    <property type="match status" value="1"/>
</dbReference>
<evidence type="ECO:0000313" key="12">
    <source>
        <dbReference type="Proteomes" id="UP000315369"/>
    </source>
</evidence>
<dbReference type="AlphaFoldDB" id="A0A540WS26"/>
<dbReference type="Gene3D" id="1.10.230.10">
    <property type="entry name" value="Cytochrome P450-Terp, domain 2"/>
    <property type="match status" value="1"/>
</dbReference>
<dbReference type="InterPro" id="IPR024176">
    <property type="entry name" value="Citrate_synthase_bac-typ"/>
</dbReference>
<dbReference type="GO" id="GO:0032787">
    <property type="term" value="P:monocarboxylic acid metabolic process"/>
    <property type="evidence" value="ECO:0007669"/>
    <property type="project" value="UniProtKB-ARBA"/>
</dbReference>
<dbReference type="PIRSF" id="PIRSF001369">
    <property type="entry name" value="Citrate_synth"/>
    <property type="match status" value="1"/>
</dbReference>
<dbReference type="GO" id="GO:0005737">
    <property type="term" value="C:cytoplasm"/>
    <property type="evidence" value="ECO:0007669"/>
    <property type="project" value="InterPro"/>
</dbReference>
<dbReference type="OrthoDB" id="9800864at2"/>
<keyword evidence="4 7" id="KW-0808">Transferase</keyword>
<comment type="catalytic activity">
    <reaction evidence="5 9">
        <text>oxaloacetate + acetyl-CoA + H2O = citrate + CoA + H(+)</text>
        <dbReference type="Rhea" id="RHEA:16845"/>
        <dbReference type="ChEBI" id="CHEBI:15377"/>
        <dbReference type="ChEBI" id="CHEBI:15378"/>
        <dbReference type="ChEBI" id="CHEBI:16452"/>
        <dbReference type="ChEBI" id="CHEBI:16947"/>
        <dbReference type="ChEBI" id="CHEBI:57287"/>
        <dbReference type="ChEBI" id="CHEBI:57288"/>
        <dbReference type="EC" id="2.3.3.16"/>
    </reaction>
</comment>
<reference evidence="11 12" key="1">
    <citation type="submission" date="2019-06" db="EMBL/GenBank/DDBJ databases">
        <authorList>
            <person name="Livingstone P."/>
            <person name="Whitworth D."/>
        </authorList>
    </citation>
    <scope>NUCLEOTIDE SEQUENCE [LARGE SCALE GENOMIC DNA]</scope>
    <source>
        <strain evidence="11 12">AM401</strain>
    </source>
</reference>
<keyword evidence="3 9" id="KW-0816">Tricarboxylic acid cycle</keyword>
<protein>
    <recommendedName>
        <fullName evidence="6 7">Citrate synthase</fullName>
    </recommendedName>
</protein>
<name>A0A540WS26_9BACT</name>
<evidence type="ECO:0000256" key="8">
    <source>
        <dbReference type="PIRSR" id="PIRSR001369-1"/>
    </source>
</evidence>
<dbReference type="EMBL" id="VIFM01000168">
    <property type="protein sequence ID" value="TQF11826.1"/>
    <property type="molecule type" value="Genomic_DNA"/>
</dbReference>
<keyword evidence="12" id="KW-1185">Reference proteome</keyword>
<accession>A0A540WS26</accession>